<name>A0A9W9D1D7_9PEZI</name>
<keyword evidence="2" id="KW-1185">Reference proteome</keyword>
<evidence type="ECO:0000313" key="2">
    <source>
        <dbReference type="Proteomes" id="UP001140453"/>
    </source>
</evidence>
<organism evidence="1 2">
    <name type="scientific">Gnomoniopsis smithogilvyi</name>
    <dbReference type="NCBI Taxonomy" id="1191159"/>
    <lineage>
        <taxon>Eukaryota</taxon>
        <taxon>Fungi</taxon>
        <taxon>Dikarya</taxon>
        <taxon>Ascomycota</taxon>
        <taxon>Pezizomycotina</taxon>
        <taxon>Sordariomycetes</taxon>
        <taxon>Sordariomycetidae</taxon>
        <taxon>Diaporthales</taxon>
        <taxon>Gnomoniaceae</taxon>
        <taxon>Gnomoniopsis</taxon>
    </lineage>
</organism>
<accession>A0A9W9D1D7</accession>
<dbReference type="AlphaFoldDB" id="A0A9W9D1D7"/>
<dbReference type="EMBL" id="JAPEVB010000001">
    <property type="protein sequence ID" value="KAJ4396918.1"/>
    <property type="molecule type" value="Genomic_DNA"/>
</dbReference>
<proteinExistence type="predicted"/>
<comment type="caution">
    <text evidence="1">The sequence shown here is derived from an EMBL/GenBank/DDBJ whole genome shotgun (WGS) entry which is preliminary data.</text>
</comment>
<evidence type="ECO:0000313" key="1">
    <source>
        <dbReference type="EMBL" id="KAJ4396918.1"/>
    </source>
</evidence>
<dbReference type="Proteomes" id="UP001140453">
    <property type="component" value="Unassembled WGS sequence"/>
</dbReference>
<protein>
    <submittedName>
        <fullName evidence="1">Uncharacterized protein</fullName>
    </submittedName>
</protein>
<reference evidence="1" key="1">
    <citation type="submission" date="2022-10" db="EMBL/GenBank/DDBJ databases">
        <title>Tapping the CABI collections for fungal endophytes: first genome assemblies for Collariella, Neodidymelliopsis, Ascochyta clinopodiicola, Didymella pomorum, Didymosphaeria variabile, Neocosmospora piperis and Neocucurbitaria cava.</title>
        <authorList>
            <person name="Hill R."/>
        </authorList>
    </citation>
    <scope>NUCLEOTIDE SEQUENCE</scope>
    <source>
        <strain evidence="1">IMI 355082</strain>
    </source>
</reference>
<sequence length="98" mass="10944">MLSESNAISVLKIQLIQILVKIEVQTLKCSCDEDFHAARRQSGDPTYQDYYIVVRPRKLAQHAEGDPQSVAKFGDDDGVVDEYEASYHENGDGDPLVC</sequence>
<gene>
    <name evidence="1" type="ORF">N0V93_001140</name>
</gene>